<evidence type="ECO:0000313" key="3">
    <source>
        <dbReference type="Proteomes" id="UP000034664"/>
    </source>
</evidence>
<comment type="caution">
    <text evidence="2">The sequence shown here is derived from an EMBL/GenBank/DDBJ whole genome shotgun (WGS) entry which is preliminary data.</text>
</comment>
<dbReference type="AlphaFoldDB" id="A0A0G0T081"/>
<proteinExistence type="predicted"/>
<accession>A0A0G0T081</accession>
<protein>
    <submittedName>
        <fullName evidence="2">Uncharacterized protein</fullName>
    </submittedName>
</protein>
<reference evidence="2 3" key="1">
    <citation type="journal article" date="2015" name="Nature">
        <title>rRNA introns, odd ribosomes, and small enigmatic genomes across a large radiation of phyla.</title>
        <authorList>
            <person name="Brown C.T."/>
            <person name="Hug L.A."/>
            <person name="Thomas B.C."/>
            <person name="Sharon I."/>
            <person name="Castelle C.J."/>
            <person name="Singh A."/>
            <person name="Wilkins M.J."/>
            <person name="Williams K.H."/>
            <person name="Banfield J.F."/>
        </authorList>
    </citation>
    <scope>NUCLEOTIDE SEQUENCE [LARGE SCALE GENOMIC DNA]</scope>
</reference>
<dbReference type="EMBL" id="LBZM01000049">
    <property type="protein sequence ID" value="KKR70424.1"/>
    <property type="molecule type" value="Genomic_DNA"/>
</dbReference>
<keyword evidence="1" id="KW-0175">Coiled coil</keyword>
<dbReference type="Proteomes" id="UP000034664">
    <property type="component" value="Unassembled WGS sequence"/>
</dbReference>
<feature type="coiled-coil region" evidence="1">
    <location>
        <begin position="112"/>
        <end position="146"/>
    </location>
</feature>
<gene>
    <name evidence="2" type="ORF">UU14_C0049G0003</name>
</gene>
<evidence type="ECO:0000256" key="1">
    <source>
        <dbReference type="SAM" id="Coils"/>
    </source>
</evidence>
<evidence type="ECO:0000313" key="2">
    <source>
        <dbReference type="EMBL" id="KKR70424.1"/>
    </source>
</evidence>
<name>A0A0G0T081_9BACT</name>
<organism evidence="2 3">
    <name type="scientific">Candidatus Roizmanbacteria bacterium GW2011_GWB1_40_7</name>
    <dbReference type="NCBI Taxonomy" id="1618482"/>
    <lineage>
        <taxon>Bacteria</taxon>
        <taxon>Candidatus Roizmaniibacteriota</taxon>
    </lineage>
</organism>
<sequence length="172" mass="19817">MDNETKELASRHYWLGQKERRVIYAIDRSLFGAALFYTILQDLASADTPEEQKARLNDWIESPDESIESQVLLGEQEIKNSLYGLEQVSKTQDPTKNKLNILLFDENMGHDVEAQEIELTETQRELEELKKKVDTIFVEALEEEKQQSYAFPLMNTLAKIAGIQTSDIETTF</sequence>